<evidence type="ECO:0000256" key="2">
    <source>
        <dbReference type="ARBA" id="ARBA00022723"/>
    </source>
</evidence>
<organism evidence="9 10">
    <name type="scientific">Leucosporidium creatinivorum</name>
    <dbReference type="NCBI Taxonomy" id="106004"/>
    <lineage>
        <taxon>Eukaryota</taxon>
        <taxon>Fungi</taxon>
        <taxon>Dikarya</taxon>
        <taxon>Basidiomycota</taxon>
        <taxon>Pucciniomycotina</taxon>
        <taxon>Microbotryomycetes</taxon>
        <taxon>Leucosporidiales</taxon>
        <taxon>Leucosporidium</taxon>
    </lineage>
</organism>
<feature type="compositionally biased region" description="Low complexity" evidence="7">
    <location>
        <begin position="107"/>
        <end position="117"/>
    </location>
</feature>
<dbReference type="GO" id="GO:0006397">
    <property type="term" value="P:mRNA processing"/>
    <property type="evidence" value="ECO:0007669"/>
    <property type="project" value="UniProtKB-KW"/>
</dbReference>
<dbReference type="InParanoid" id="A0A1Y2FZP5"/>
<name>A0A1Y2FZP5_9BASI</name>
<accession>A0A1Y2FZP5</accession>
<evidence type="ECO:0000313" key="10">
    <source>
        <dbReference type="Proteomes" id="UP000193467"/>
    </source>
</evidence>
<feature type="zinc finger region" description="C3H1-type" evidence="5">
    <location>
        <begin position="171"/>
        <end position="199"/>
    </location>
</feature>
<dbReference type="FunCoup" id="A0A1Y2FZP5">
    <property type="interactions" value="93"/>
</dbReference>
<feature type="region of interest" description="Disordered" evidence="7">
    <location>
        <begin position="57"/>
        <end position="129"/>
    </location>
</feature>
<feature type="compositionally biased region" description="Basic and acidic residues" evidence="7">
    <location>
        <begin position="309"/>
        <end position="319"/>
    </location>
</feature>
<keyword evidence="3 5" id="KW-0863">Zinc-finger</keyword>
<feature type="compositionally biased region" description="Basic residues" evidence="7">
    <location>
        <begin position="10"/>
        <end position="23"/>
    </location>
</feature>
<keyword evidence="6" id="KW-0508">mRNA splicing</keyword>
<comment type="subcellular location">
    <subcellularLocation>
        <location evidence="6">Nucleus</location>
    </subcellularLocation>
</comment>
<dbReference type="SMART" id="SM00356">
    <property type="entry name" value="ZnF_C3H1"/>
    <property type="match status" value="1"/>
</dbReference>
<reference evidence="9 10" key="1">
    <citation type="submission" date="2016-07" db="EMBL/GenBank/DDBJ databases">
        <title>Pervasive Adenine N6-methylation of Active Genes in Fungi.</title>
        <authorList>
            <consortium name="DOE Joint Genome Institute"/>
            <person name="Mondo S.J."/>
            <person name="Dannebaum R.O."/>
            <person name="Kuo R.C."/>
            <person name="Labutti K."/>
            <person name="Haridas S."/>
            <person name="Kuo A."/>
            <person name="Salamov A."/>
            <person name="Ahrendt S.R."/>
            <person name="Lipzen A."/>
            <person name="Sullivan W."/>
            <person name="Andreopoulos W.B."/>
            <person name="Clum A."/>
            <person name="Lindquist E."/>
            <person name="Daum C."/>
            <person name="Ramamoorthy G.K."/>
            <person name="Gryganskyi A."/>
            <person name="Culley D."/>
            <person name="Magnuson J.K."/>
            <person name="James T.Y."/>
            <person name="O'Malley M.A."/>
            <person name="Stajich J.E."/>
            <person name="Spatafora J.W."/>
            <person name="Visel A."/>
            <person name="Grigoriev I.V."/>
        </authorList>
    </citation>
    <scope>NUCLEOTIDE SEQUENCE [LARGE SCALE GENOMIC DNA]</scope>
    <source>
        <strain evidence="9 10">62-1032</strain>
    </source>
</reference>
<evidence type="ECO:0000256" key="5">
    <source>
        <dbReference type="PROSITE-ProRule" id="PRU00723"/>
    </source>
</evidence>
<feature type="compositionally biased region" description="Acidic residues" evidence="7">
    <location>
        <begin position="320"/>
        <end position="333"/>
    </location>
</feature>
<evidence type="ECO:0000256" key="7">
    <source>
        <dbReference type="SAM" id="MobiDB-lite"/>
    </source>
</evidence>
<evidence type="ECO:0000313" key="9">
    <source>
        <dbReference type="EMBL" id="ORY89675.1"/>
    </source>
</evidence>
<keyword evidence="6" id="KW-0747">Spliceosome</keyword>
<dbReference type="GO" id="GO:0005684">
    <property type="term" value="C:U2-type spliceosomal complex"/>
    <property type="evidence" value="ECO:0007669"/>
    <property type="project" value="TreeGrafter"/>
</dbReference>
<evidence type="ECO:0000256" key="4">
    <source>
        <dbReference type="ARBA" id="ARBA00022833"/>
    </source>
</evidence>
<keyword evidence="10" id="KW-1185">Reference proteome</keyword>
<dbReference type="STRING" id="106004.A0A1Y2FZP5"/>
<dbReference type="Gene3D" id="3.30.40.10">
    <property type="entry name" value="Zinc/RING finger domain, C3HC4 (zinc finger)"/>
    <property type="match status" value="1"/>
</dbReference>
<evidence type="ECO:0000256" key="6">
    <source>
        <dbReference type="RuleBase" id="RU367110"/>
    </source>
</evidence>
<dbReference type="SUPFAM" id="SSF57850">
    <property type="entry name" value="RING/U-box"/>
    <property type="match status" value="1"/>
</dbReference>
<dbReference type="PANTHER" id="PTHR12930:SF0">
    <property type="entry name" value="RING FINGER PROTEIN 113B"/>
    <property type="match status" value="1"/>
</dbReference>
<comment type="similarity">
    <text evidence="1 6">Belongs to the CWC24 family.</text>
</comment>
<evidence type="ECO:0000259" key="8">
    <source>
        <dbReference type="PROSITE" id="PS50103"/>
    </source>
</evidence>
<dbReference type="Proteomes" id="UP000193467">
    <property type="component" value="Unassembled WGS sequence"/>
</dbReference>
<keyword evidence="6" id="KW-0238">DNA-binding</keyword>
<gene>
    <name evidence="9" type="ORF">BCR35DRAFT_275443</name>
</gene>
<comment type="function">
    <text evidence="6">Involved in pre-mRNA splicing.</text>
</comment>
<dbReference type="GO" id="GO:0003677">
    <property type="term" value="F:DNA binding"/>
    <property type="evidence" value="ECO:0007669"/>
    <property type="project" value="UniProtKB-UniRule"/>
</dbReference>
<dbReference type="InterPro" id="IPR000571">
    <property type="entry name" value="Znf_CCCH"/>
</dbReference>
<dbReference type="InterPro" id="IPR039971">
    <property type="entry name" value="CWC24-like"/>
</dbReference>
<dbReference type="Pfam" id="PF00642">
    <property type="entry name" value="zf-CCCH"/>
    <property type="match status" value="1"/>
</dbReference>
<evidence type="ECO:0000256" key="1">
    <source>
        <dbReference type="ARBA" id="ARBA00009161"/>
    </source>
</evidence>
<feature type="compositionally biased region" description="Low complexity" evidence="7">
    <location>
        <begin position="27"/>
        <end position="44"/>
    </location>
</feature>
<dbReference type="SMART" id="SM00184">
    <property type="entry name" value="RING"/>
    <property type="match status" value="1"/>
</dbReference>
<feature type="domain" description="C3H1-type" evidence="8">
    <location>
        <begin position="171"/>
        <end position="199"/>
    </location>
</feature>
<comment type="caution">
    <text evidence="9">The sequence shown here is derived from an EMBL/GenBank/DDBJ whole genome shotgun (WGS) entry which is preliminary data.</text>
</comment>
<keyword evidence="6" id="KW-0507">mRNA processing</keyword>
<dbReference type="PANTHER" id="PTHR12930">
    <property type="entry name" value="ZINC FINGER PROTEIN 183"/>
    <property type="match status" value="1"/>
</dbReference>
<protein>
    <recommendedName>
        <fullName evidence="6">Pre-mRNA-splicing factor CWC24</fullName>
    </recommendedName>
</protein>
<feature type="region of interest" description="Disordered" evidence="7">
    <location>
        <begin position="1"/>
        <end position="44"/>
    </location>
</feature>
<dbReference type="SUPFAM" id="SSF90229">
    <property type="entry name" value="CCCH zinc finger"/>
    <property type="match status" value="1"/>
</dbReference>
<sequence>MSDEPTVTFIKKRKGAPSGLRKRTAVEESTTGATAASAEPSTSEVVIATKRSAANHLIQGTGNKRRKAAEEAGLALSDSEDEAETTKRESYGVRHSAATQRERRRSSSPPAEMSAESIKAAQRNKLGEQAKDEVIDDGLYRGAAGQAHKLPKAFGPVKGGPGNVRTITLVDYQPDVCKDYKETGFCGFGDTCKFLHDRGDYLHGWQLDNSFLSSNTAAGSFMAKQAAREGGGEADDDDSDNEDLPFACLICRKPFDKNPVVTLCGHYFDSACAVKRFAKTGKCFACGAPTNGVFNRATKLIEKTKEREKLNAEAAAQEREFEEDDDGGIEIEGLEATAQGHVDEDEEEQEEQARPARRRPIIEIQ</sequence>
<dbReference type="InterPro" id="IPR036855">
    <property type="entry name" value="Znf_CCCH_sf"/>
</dbReference>
<feature type="region of interest" description="Disordered" evidence="7">
    <location>
        <begin position="309"/>
        <end position="365"/>
    </location>
</feature>
<evidence type="ECO:0000256" key="3">
    <source>
        <dbReference type="ARBA" id="ARBA00022771"/>
    </source>
</evidence>
<comment type="subunit">
    <text evidence="6">Associated with the spliceosome.</text>
</comment>
<dbReference type="InterPro" id="IPR013083">
    <property type="entry name" value="Znf_RING/FYVE/PHD"/>
</dbReference>
<keyword evidence="2 5" id="KW-0479">Metal-binding</keyword>
<dbReference type="PROSITE" id="PS50103">
    <property type="entry name" value="ZF_C3H1"/>
    <property type="match status" value="1"/>
</dbReference>
<keyword evidence="6" id="KW-0539">Nucleus</keyword>
<keyword evidence="4 5" id="KW-0862">Zinc</keyword>
<dbReference type="AlphaFoldDB" id="A0A1Y2FZP5"/>
<dbReference type="OrthoDB" id="25761at2759"/>
<dbReference type="GO" id="GO:0034247">
    <property type="term" value="P:snoRNA splicing"/>
    <property type="evidence" value="ECO:0007669"/>
    <property type="project" value="TreeGrafter"/>
</dbReference>
<dbReference type="CDD" id="cd16539">
    <property type="entry name" value="RING-HC_RNF113A_B"/>
    <property type="match status" value="1"/>
</dbReference>
<dbReference type="EMBL" id="MCGR01000005">
    <property type="protein sequence ID" value="ORY89675.1"/>
    <property type="molecule type" value="Genomic_DNA"/>
</dbReference>
<dbReference type="GO" id="GO:0008270">
    <property type="term" value="F:zinc ion binding"/>
    <property type="evidence" value="ECO:0007669"/>
    <property type="project" value="UniProtKB-KW"/>
</dbReference>
<proteinExistence type="inferred from homology"/>
<dbReference type="InterPro" id="IPR001841">
    <property type="entry name" value="Znf_RING"/>
</dbReference>